<sequence length="155" mass="17216">MSRVYTSPLWSGVLGTTNDITKFVHVSRVAQDLYEEAGLGGSADIFSGKYTRQDGEVTRVAIKCIRAFDLESDADEQMERLQKKLLRELKIWRALSGGTNIIELLGIMEGIGPLPSFVCELCPWNLQDAIFRTKDTATKTHKNGMISKGFSEAIT</sequence>
<reference evidence="1" key="1">
    <citation type="submission" date="2021-01" db="EMBL/GenBank/DDBJ databases">
        <authorList>
            <person name="Kaushik A."/>
        </authorList>
    </citation>
    <scope>NUCLEOTIDE SEQUENCE</scope>
    <source>
        <strain evidence="1">AG6-10EEA</strain>
    </source>
</reference>
<accession>A0A8H3GZL9</accession>
<dbReference type="AlphaFoldDB" id="A0A8H3GZL9"/>
<organism evidence="1 2">
    <name type="scientific">Rhizoctonia solani</name>
    <dbReference type="NCBI Taxonomy" id="456999"/>
    <lineage>
        <taxon>Eukaryota</taxon>
        <taxon>Fungi</taxon>
        <taxon>Dikarya</taxon>
        <taxon>Basidiomycota</taxon>
        <taxon>Agaricomycotina</taxon>
        <taxon>Agaricomycetes</taxon>
        <taxon>Cantharellales</taxon>
        <taxon>Ceratobasidiaceae</taxon>
        <taxon>Rhizoctonia</taxon>
    </lineage>
</organism>
<evidence type="ECO:0000313" key="1">
    <source>
        <dbReference type="EMBL" id="CAE6476289.1"/>
    </source>
</evidence>
<dbReference type="InterPro" id="IPR011009">
    <property type="entry name" value="Kinase-like_dom_sf"/>
</dbReference>
<dbReference type="Proteomes" id="UP000663853">
    <property type="component" value="Unassembled WGS sequence"/>
</dbReference>
<dbReference type="EMBL" id="CAJMXA010002126">
    <property type="protein sequence ID" value="CAE6476289.1"/>
    <property type="molecule type" value="Genomic_DNA"/>
</dbReference>
<name>A0A8H3GZL9_9AGAM</name>
<dbReference type="Gene3D" id="3.30.200.20">
    <property type="entry name" value="Phosphorylase Kinase, domain 1"/>
    <property type="match status" value="1"/>
</dbReference>
<proteinExistence type="predicted"/>
<gene>
    <name evidence="1" type="ORF">RDB_LOCUS81503</name>
</gene>
<evidence type="ECO:0000313" key="2">
    <source>
        <dbReference type="Proteomes" id="UP000663853"/>
    </source>
</evidence>
<comment type="caution">
    <text evidence="1">The sequence shown here is derived from an EMBL/GenBank/DDBJ whole genome shotgun (WGS) entry which is preliminary data.</text>
</comment>
<dbReference type="SUPFAM" id="SSF56112">
    <property type="entry name" value="Protein kinase-like (PK-like)"/>
    <property type="match status" value="1"/>
</dbReference>
<evidence type="ECO:0008006" key="3">
    <source>
        <dbReference type="Google" id="ProtNLM"/>
    </source>
</evidence>
<protein>
    <recommendedName>
        <fullName evidence="3">Protein kinase domain-containing protein</fullName>
    </recommendedName>
</protein>